<reference evidence="4" key="1">
    <citation type="submission" date="2012-07" db="EMBL/GenBank/DDBJ databases">
        <title>Genome of the Chinese tree shrew, a rising model animal genetically related to primates.</title>
        <authorList>
            <person name="Zhang G."/>
            <person name="Fan Y."/>
            <person name="Yao Y."/>
            <person name="Huang Z."/>
        </authorList>
    </citation>
    <scope>NUCLEOTIDE SEQUENCE [LARGE SCALE GENOMIC DNA]</scope>
</reference>
<protein>
    <submittedName>
        <fullName evidence="3">Uncharacterized protein</fullName>
    </submittedName>
</protein>
<proteinExistence type="predicted"/>
<reference evidence="4" key="2">
    <citation type="journal article" date="2013" name="Nat. Commun.">
        <title>Genome of the Chinese tree shrew.</title>
        <authorList>
            <person name="Fan Y."/>
            <person name="Huang Z.Y."/>
            <person name="Cao C.C."/>
            <person name="Chen C.S."/>
            <person name="Chen Y.X."/>
            <person name="Fan D.D."/>
            <person name="He J."/>
            <person name="Hou H.L."/>
            <person name="Hu L."/>
            <person name="Hu X.T."/>
            <person name="Jiang X.T."/>
            <person name="Lai R."/>
            <person name="Lang Y.S."/>
            <person name="Liang B."/>
            <person name="Liao S.G."/>
            <person name="Mu D."/>
            <person name="Ma Y.Y."/>
            <person name="Niu Y.Y."/>
            <person name="Sun X.Q."/>
            <person name="Xia J.Q."/>
            <person name="Xiao J."/>
            <person name="Xiong Z.Q."/>
            <person name="Xu L."/>
            <person name="Yang L."/>
            <person name="Zhang Y."/>
            <person name="Zhao W."/>
            <person name="Zhao X.D."/>
            <person name="Zheng Y.T."/>
            <person name="Zhou J.M."/>
            <person name="Zhu Y.B."/>
            <person name="Zhang G.J."/>
            <person name="Wang J."/>
            <person name="Yao Y.G."/>
        </authorList>
    </citation>
    <scope>NUCLEOTIDE SEQUENCE [LARGE SCALE GENOMIC DNA]</scope>
</reference>
<dbReference type="InParanoid" id="L9L8Y2"/>
<keyword evidence="2" id="KW-0732">Signal</keyword>
<sequence length="107" mass="11229">MLLSAALLLPLRLRSLLATARAAGPTQSSPISGSLPTGTWKAKKEAKADAEEGQARTGKALCLFPGARVRRSTLFRPFSELPLGIEGVLTQATSPELEPAPESSTIC</sequence>
<accession>L9L8Y2</accession>
<feature type="signal peptide" evidence="2">
    <location>
        <begin position="1"/>
        <end position="22"/>
    </location>
</feature>
<name>L9L8Y2_TUPCH</name>
<evidence type="ECO:0000313" key="4">
    <source>
        <dbReference type="Proteomes" id="UP000011518"/>
    </source>
</evidence>
<evidence type="ECO:0000313" key="3">
    <source>
        <dbReference type="EMBL" id="ELW70172.1"/>
    </source>
</evidence>
<dbReference type="Proteomes" id="UP000011518">
    <property type="component" value="Unassembled WGS sequence"/>
</dbReference>
<evidence type="ECO:0000256" key="2">
    <source>
        <dbReference type="SAM" id="SignalP"/>
    </source>
</evidence>
<gene>
    <name evidence="3" type="ORF">TREES_T100020280</name>
</gene>
<feature type="region of interest" description="Disordered" evidence="1">
    <location>
        <begin position="22"/>
        <end position="55"/>
    </location>
</feature>
<dbReference type="EMBL" id="KB320505">
    <property type="protein sequence ID" value="ELW70172.1"/>
    <property type="molecule type" value="Genomic_DNA"/>
</dbReference>
<keyword evidence="4" id="KW-1185">Reference proteome</keyword>
<feature type="compositionally biased region" description="Polar residues" evidence="1">
    <location>
        <begin position="25"/>
        <end position="37"/>
    </location>
</feature>
<feature type="compositionally biased region" description="Basic and acidic residues" evidence="1">
    <location>
        <begin position="42"/>
        <end position="54"/>
    </location>
</feature>
<evidence type="ECO:0000256" key="1">
    <source>
        <dbReference type="SAM" id="MobiDB-lite"/>
    </source>
</evidence>
<dbReference type="AlphaFoldDB" id="L9L8Y2"/>
<organism evidence="3 4">
    <name type="scientific">Tupaia chinensis</name>
    <name type="common">Chinese tree shrew</name>
    <name type="synonym">Tupaia belangeri chinensis</name>
    <dbReference type="NCBI Taxonomy" id="246437"/>
    <lineage>
        <taxon>Eukaryota</taxon>
        <taxon>Metazoa</taxon>
        <taxon>Chordata</taxon>
        <taxon>Craniata</taxon>
        <taxon>Vertebrata</taxon>
        <taxon>Euteleostomi</taxon>
        <taxon>Mammalia</taxon>
        <taxon>Eutheria</taxon>
        <taxon>Euarchontoglires</taxon>
        <taxon>Scandentia</taxon>
        <taxon>Tupaiidae</taxon>
        <taxon>Tupaia</taxon>
    </lineage>
</organism>
<feature type="chain" id="PRO_5004000582" evidence="2">
    <location>
        <begin position="23"/>
        <end position="107"/>
    </location>
</feature>